<keyword evidence="4 5" id="KW-0539">Nucleus</keyword>
<keyword evidence="3 5" id="KW-0238">DNA-binding</keyword>
<dbReference type="EMBL" id="KZ308918">
    <property type="protein sequence ID" value="KAG8235509.1"/>
    <property type="molecule type" value="Genomic_DNA"/>
</dbReference>
<comment type="caution">
    <text evidence="9">The sequence shown here is derived from an EMBL/GenBank/DDBJ whole genome shotgun (WGS) entry which is preliminary data.</text>
</comment>
<keyword evidence="10" id="KW-1185">Reference proteome</keyword>
<evidence type="ECO:0000256" key="2">
    <source>
        <dbReference type="ARBA" id="ARBA00010881"/>
    </source>
</evidence>
<dbReference type="Pfam" id="PF03221">
    <property type="entry name" value="HTH_Tnp_Tc5"/>
    <property type="match status" value="1"/>
</dbReference>
<dbReference type="InterPro" id="IPR009057">
    <property type="entry name" value="Homeodomain-like_sf"/>
</dbReference>
<gene>
    <name evidence="9" type="ORF">J437_LFUL015743</name>
</gene>
<dbReference type="AlphaFoldDB" id="A0A8K0KHU5"/>
<dbReference type="PROSITE" id="PS51253">
    <property type="entry name" value="HTH_CENPB"/>
    <property type="match status" value="1"/>
</dbReference>
<evidence type="ECO:0000256" key="6">
    <source>
        <dbReference type="SAM" id="MobiDB-lite"/>
    </source>
</evidence>
<accession>A0A8K0KHU5</accession>
<dbReference type="InterPro" id="IPR036388">
    <property type="entry name" value="WH-like_DNA-bd_sf"/>
</dbReference>
<dbReference type="InterPro" id="IPR006600">
    <property type="entry name" value="HTH_CenpB_DNA-bd_dom"/>
</dbReference>
<feature type="region of interest" description="Disordered" evidence="6">
    <location>
        <begin position="454"/>
        <end position="478"/>
    </location>
</feature>
<evidence type="ECO:0000256" key="1">
    <source>
        <dbReference type="ARBA" id="ARBA00004123"/>
    </source>
</evidence>
<proteinExistence type="inferred from homology"/>
<dbReference type="PROSITE" id="PS50960">
    <property type="entry name" value="HTH_PSQ"/>
    <property type="match status" value="1"/>
</dbReference>
<dbReference type="PANTHER" id="PTHR19303:SF16">
    <property type="entry name" value="JERKY PROTEIN HOMOLOG-LIKE"/>
    <property type="match status" value="1"/>
</dbReference>
<feature type="region of interest" description="Disordered" evidence="6">
    <location>
        <begin position="54"/>
        <end position="74"/>
    </location>
</feature>
<dbReference type="Gene3D" id="1.10.10.10">
    <property type="entry name" value="Winged helix-like DNA-binding domain superfamily/Winged helix DNA-binding domain"/>
    <property type="match status" value="1"/>
</dbReference>
<dbReference type="OrthoDB" id="6626020at2759"/>
<evidence type="ECO:0000256" key="3">
    <source>
        <dbReference type="ARBA" id="ARBA00023125"/>
    </source>
</evidence>
<evidence type="ECO:0000256" key="5">
    <source>
        <dbReference type="PROSITE-ProRule" id="PRU00320"/>
    </source>
</evidence>
<comment type="similarity">
    <text evidence="2">Belongs to the tigger transposable element derived protein family.</text>
</comment>
<name>A0A8K0KHU5_LADFU</name>
<dbReference type="InterPro" id="IPR007889">
    <property type="entry name" value="HTH_Psq"/>
</dbReference>
<sequence>MAEKRKKIVLTIKEKLEVVDRFEKGEPAAKLAKEYGIGEQTVRDIKKNKNKLIEFSSQSGNGQGSSKRKSMRKSPYEELDKAMLEWLNQKRAEGISVSGHMCTNQARLFHKSLELDGDFNASSGWLSRFKQRYGIIEITSQRGRGDDPAISKFCKEFLQFVEKEHLCPEQIYNANETGLYWKGAPEELIAFEKKEQTNGSKAAKERITVMCCSNATGQHKLKVLAIVKLKKSRLFKDSDLCEFPVECYYQGGGCIDPDIFKDWFHEKFVPQVKCHLQCRGLPQRAVLLIDNSLVNRKDLMLKSNDGSIFVKYLPPDLSTLVLPMNQGIIMAMKRNYRNNLVLKDDAKVVAVWEQNTILDALLGISMAWDQVKPPMIIRSWKKLLPDLEENDFEEFSDDLSNSELDALLYDNDGCGNIDSKNLKEWLESDICETDYKELKGSYSILRTISEAEPKDGVDAKDGMKETKEEAETVCLKQK</sequence>
<evidence type="ECO:0000259" key="7">
    <source>
        <dbReference type="PROSITE" id="PS50960"/>
    </source>
</evidence>
<feature type="compositionally biased region" description="Basic and acidic residues" evidence="6">
    <location>
        <begin position="454"/>
        <end position="470"/>
    </location>
</feature>
<dbReference type="Gene3D" id="1.10.10.60">
    <property type="entry name" value="Homeodomain-like"/>
    <property type="match status" value="1"/>
</dbReference>
<dbReference type="Pfam" id="PF04218">
    <property type="entry name" value="CENP-B_N"/>
    <property type="match status" value="1"/>
</dbReference>
<dbReference type="PANTHER" id="PTHR19303">
    <property type="entry name" value="TRANSPOSON"/>
    <property type="match status" value="1"/>
</dbReference>
<evidence type="ECO:0000259" key="8">
    <source>
        <dbReference type="PROSITE" id="PS51253"/>
    </source>
</evidence>
<reference evidence="9" key="1">
    <citation type="submission" date="2013-04" db="EMBL/GenBank/DDBJ databases">
        <authorList>
            <person name="Qu J."/>
            <person name="Murali S.C."/>
            <person name="Bandaranaike D."/>
            <person name="Bellair M."/>
            <person name="Blankenburg K."/>
            <person name="Chao H."/>
            <person name="Dinh H."/>
            <person name="Doddapaneni H."/>
            <person name="Downs B."/>
            <person name="Dugan-Rocha S."/>
            <person name="Elkadiri S."/>
            <person name="Gnanaolivu R.D."/>
            <person name="Hernandez B."/>
            <person name="Javaid M."/>
            <person name="Jayaseelan J.C."/>
            <person name="Lee S."/>
            <person name="Li M."/>
            <person name="Ming W."/>
            <person name="Munidasa M."/>
            <person name="Muniz J."/>
            <person name="Nguyen L."/>
            <person name="Ongeri F."/>
            <person name="Osuji N."/>
            <person name="Pu L.-L."/>
            <person name="Puazo M."/>
            <person name="Qu C."/>
            <person name="Quiroz J."/>
            <person name="Raj R."/>
            <person name="Weissenberger G."/>
            <person name="Xin Y."/>
            <person name="Zou X."/>
            <person name="Han Y."/>
            <person name="Richards S."/>
            <person name="Worley K."/>
            <person name="Muzny D."/>
            <person name="Gibbs R."/>
        </authorList>
    </citation>
    <scope>NUCLEOTIDE SEQUENCE</scope>
    <source>
        <strain evidence="9">Sampled in the wild</strain>
    </source>
</reference>
<dbReference type="GO" id="GO:0003677">
    <property type="term" value="F:DNA binding"/>
    <property type="evidence" value="ECO:0007669"/>
    <property type="project" value="UniProtKB-UniRule"/>
</dbReference>
<comment type="subcellular location">
    <subcellularLocation>
        <location evidence="1 5">Nucleus</location>
    </subcellularLocation>
</comment>
<feature type="domain" description="HTH CENPB-type" evidence="8">
    <location>
        <begin position="67"/>
        <end position="139"/>
    </location>
</feature>
<dbReference type="SUPFAM" id="SSF46689">
    <property type="entry name" value="Homeodomain-like"/>
    <property type="match status" value="2"/>
</dbReference>
<dbReference type="Pfam" id="PF03184">
    <property type="entry name" value="DDE_1"/>
    <property type="match status" value="1"/>
</dbReference>
<dbReference type="InterPro" id="IPR050863">
    <property type="entry name" value="CenT-Element_Derived"/>
</dbReference>
<protein>
    <submittedName>
        <fullName evidence="9">Uncharacterized protein</fullName>
    </submittedName>
</protein>
<feature type="domain" description="HTH psq-type" evidence="7">
    <location>
        <begin position="1"/>
        <end position="52"/>
    </location>
</feature>
<evidence type="ECO:0000313" key="10">
    <source>
        <dbReference type="Proteomes" id="UP000792457"/>
    </source>
</evidence>
<reference evidence="9" key="2">
    <citation type="submission" date="2017-10" db="EMBL/GenBank/DDBJ databases">
        <title>Ladona fulva Genome sequencing and assembly.</title>
        <authorList>
            <person name="Murali S."/>
            <person name="Richards S."/>
            <person name="Bandaranaike D."/>
            <person name="Bellair M."/>
            <person name="Blankenburg K."/>
            <person name="Chao H."/>
            <person name="Dinh H."/>
            <person name="Doddapaneni H."/>
            <person name="Dugan-Rocha S."/>
            <person name="Elkadiri S."/>
            <person name="Gnanaolivu R."/>
            <person name="Hernandez B."/>
            <person name="Skinner E."/>
            <person name="Javaid M."/>
            <person name="Lee S."/>
            <person name="Li M."/>
            <person name="Ming W."/>
            <person name="Munidasa M."/>
            <person name="Muniz J."/>
            <person name="Nguyen L."/>
            <person name="Hughes D."/>
            <person name="Osuji N."/>
            <person name="Pu L.-L."/>
            <person name="Puazo M."/>
            <person name="Qu C."/>
            <person name="Quiroz J."/>
            <person name="Raj R."/>
            <person name="Weissenberger G."/>
            <person name="Xin Y."/>
            <person name="Zou X."/>
            <person name="Han Y."/>
            <person name="Worley K."/>
            <person name="Muzny D."/>
            <person name="Gibbs R."/>
        </authorList>
    </citation>
    <scope>NUCLEOTIDE SEQUENCE</scope>
    <source>
        <strain evidence="9">Sampled in the wild</strain>
    </source>
</reference>
<feature type="DNA-binding region" description="H-T-H motif" evidence="5">
    <location>
        <begin position="28"/>
        <end position="48"/>
    </location>
</feature>
<dbReference type="Proteomes" id="UP000792457">
    <property type="component" value="Unassembled WGS sequence"/>
</dbReference>
<evidence type="ECO:0000256" key="4">
    <source>
        <dbReference type="ARBA" id="ARBA00023242"/>
    </source>
</evidence>
<dbReference type="SMART" id="SM00674">
    <property type="entry name" value="CENPB"/>
    <property type="match status" value="1"/>
</dbReference>
<evidence type="ECO:0000313" key="9">
    <source>
        <dbReference type="EMBL" id="KAG8235509.1"/>
    </source>
</evidence>
<dbReference type="InterPro" id="IPR004875">
    <property type="entry name" value="DDE_SF_endonuclease_dom"/>
</dbReference>
<dbReference type="GO" id="GO:0005634">
    <property type="term" value="C:nucleus"/>
    <property type="evidence" value="ECO:0007669"/>
    <property type="project" value="UniProtKB-SubCell"/>
</dbReference>
<organism evidence="9 10">
    <name type="scientific">Ladona fulva</name>
    <name type="common">Scarce chaser dragonfly</name>
    <name type="synonym">Libellula fulva</name>
    <dbReference type="NCBI Taxonomy" id="123851"/>
    <lineage>
        <taxon>Eukaryota</taxon>
        <taxon>Metazoa</taxon>
        <taxon>Ecdysozoa</taxon>
        <taxon>Arthropoda</taxon>
        <taxon>Hexapoda</taxon>
        <taxon>Insecta</taxon>
        <taxon>Pterygota</taxon>
        <taxon>Palaeoptera</taxon>
        <taxon>Odonata</taxon>
        <taxon>Epiprocta</taxon>
        <taxon>Anisoptera</taxon>
        <taxon>Libelluloidea</taxon>
        <taxon>Libellulidae</taxon>
        <taxon>Ladona</taxon>
    </lineage>
</organism>